<reference evidence="6 7" key="1">
    <citation type="journal article" date="2013" name="Genome Biol.">
        <title>Genome of Acanthamoeba castellanii highlights extensive lateral gene transfer and early evolution of tyrosine kinase signaling.</title>
        <authorList>
            <person name="Clarke M."/>
            <person name="Lohan A.J."/>
            <person name="Liu B."/>
            <person name="Lagkouvardos I."/>
            <person name="Roy S."/>
            <person name="Zafar N."/>
            <person name="Bertelli C."/>
            <person name="Schilde C."/>
            <person name="Kianianmomeni A."/>
            <person name="Burglin T.R."/>
            <person name="Frech C."/>
            <person name="Turcotte B."/>
            <person name="Kopec K.O."/>
            <person name="Synnott J.M."/>
            <person name="Choo C."/>
            <person name="Paponov I."/>
            <person name="Finkler A."/>
            <person name="Soon Heng Tan C."/>
            <person name="Hutchins A.P."/>
            <person name="Weinmeier T."/>
            <person name="Rattei T."/>
            <person name="Chu J.S."/>
            <person name="Gimenez G."/>
            <person name="Irimia M."/>
            <person name="Rigden D.J."/>
            <person name="Fitzpatrick D.A."/>
            <person name="Lorenzo-Morales J."/>
            <person name="Bateman A."/>
            <person name="Chiu C.H."/>
            <person name="Tang P."/>
            <person name="Hegemann P."/>
            <person name="Fromm H."/>
            <person name="Raoult D."/>
            <person name="Greub G."/>
            <person name="Miranda-Saavedra D."/>
            <person name="Chen N."/>
            <person name="Nash P."/>
            <person name="Ginger M.L."/>
            <person name="Horn M."/>
            <person name="Schaap P."/>
            <person name="Caler L."/>
            <person name="Loftus B."/>
        </authorList>
    </citation>
    <scope>NUCLEOTIDE SEQUENCE [LARGE SCALE GENOMIC DNA]</scope>
    <source>
        <strain evidence="6 7">Neff</strain>
    </source>
</reference>
<dbReference type="GO" id="GO:0006120">
    <property type="term" value="P:mitochondrial electron transport, NADH to ubiquinone"/>
    <property type="evidence" value="ECO:0007669"/>
    <property type="project" value="TreeGrafter"/>
</dbReference>
<proteinExistence type="inferred from homology"/>
<comment type="similarity">
    <text evidence="2">Belongs to the CIA30 family.</text>
</comment>
<keyword evidence="3" id="KW-0496">Mitochondrion</keyword>
<protein>
    <submittedName>
        <fullName evidence="6">Complex I intermediateassociated CIA30 protein</fullName>
    </submittedName>
</protein>
<gene>
    <name evidence="6" type="ORF">ACA1_224290</name>
</gene>
<dbReference type="PANTHER" id="PTHR13194">
    <property type="entry name" value="COMPLEX I INTERMEDIATE-ASSOCIATED PROTEIN 30"/>
    <property type="match status" value="1"/>
</dbReference>
<keyword evidence="7" id="KW-1185">Reference proteome</keyword>
<dbReference type="VEuPathDB" id="AmoebaDB:ACA1_224290"/>
<dbReference type="GO" id="GO:0051082">
    <property type="term" value="F:unfolded protein binding"/>
    <property type="evidence" value="ECO:0007669"/>
    <property type="project" value="TreeGrafter"/>
</dbReference>
<dbReference type="OMA" id="WIKAVAQ"/>
<dbReference type="InterPro" id="IPR039131">
    <property type="entry name" value="NDUFAF1"/>
</dbReference>
<evidence type="ECO:0000256" key="1">
    <source>
        <dbReference type="ARBA" id="ARBA00004173"/>
    </source>
</evidence>
<evidence type="ECO:0000313" key="7">
    <source>
        <dbReference type="Proteomes" id="UP000011083"/>
    </source>
</evidence>
<dbReference type="InterPro" id="IPR013857">
    <property type="entry name" value="NADH-UbQ_OxRdtase-assoc_prot30"/>
</dbReference>
<dbReference type="RefSeq" id="XP_004338064.1">
    <property type="nucleotide sequence ID" value="XM_004338016.1"/>
</dbReference>
<dbReference type="PANTHER" id="PTHR13194:SF18">
    <property type="entry name" value="COMPLEX I INTERMEDIATE-ASSOCIATED PROTEIN 30, MITOCHONDRIAL"/>
    <property type="match status" value="1"/>
</dbReference>
<evidence type="ECO:0000259" key="5">
    <source>
        <dbReference type="Pfam" id="PF08547"/>
    </source>
</evidence>
<organism evidence="6 7">
    <name type="scientific">Acanthamoeba castellanii (strain ATCC 30010 / Neff)</name>
    <dbReference type="NCBI Taxonomy" id="1257118"/>
    <lineage>
        <taxon>Eukaryota</taxon>
        <taxon>Amoebozoa</taxon>
        <taxon>Discosea</taxon>
        <taxon>Longamoebia</taxon>
        <taxon>Centramoebida</taxon>
        <taxon>Acanthamoebidae</taxon>
        <taxon>Acanthamoeba</taxon>
    </lineage>
</organism>
<dbReference type="SUPFAM" id="SSF49785">
    <property type="entry name" value="Galactose-binding domain-like"/>
    <property type="match status" value="1"/>
</dbReference>
<dbReference type="GO" id="GO:0005739">
    <property type="term" value="C:mitochondrion"/>
    <property type="evidence" value="ECO:0007669"/>
    <property type="project" value="UniProtKB-SubCell"/>
</dbReference>
<comment type="subcellular location">
    <subcellularLocation>
        <location evidence="1">Mitochondrion</location>
    </subcellularLocation>
</comment>
<dbReference type="Proteomes" id="UP000011083">
    <property type="component" value="Unassembled WGS sequence"/>
</dbReference>
<dbReference type="GO" id="GO:0032981">
    <property type="term" value="P:mitochondrial respiratory chain complex I assembly"/>
    <property type="evidence" value="ECO:0007669"/>
    <property type="project" value="TreeGrafter"/>
</dbReference>
<feature type="domain" description="NADH:ubiquinone oxidoreductase intermediate-associated protein 30" evidence="5">
    <location>
        <begin position="37"/>
        <end position="197"/>
    </location>
</feature>
<feature type="non-terminal residue" evidence="6">
    <location>
        <position position="221"/>
    </location>
</feature>
<dbReference type="KEGG" id="acan:ACA1_224290"/>
<dbReference type="Pfam" id="PF08547">
    <property type="entry name" value="CIA30"/>
    <property type="match status" value="1"/>
</dbReference>
<evidence type="ECO:0000256" key="2">
    <source>
        <dbReference type="ARBA" id="ARBA00007884"/>
    </source>
</evidence>
<accession>L8GVE8</accession>
<dbReference type="InterPro" id="IPR008979">
    <property type="entry name" value="Galactose-bd-like_sf"/>
</dbReference>
<keyword evidence="4" id="KW-0143">Chaperone</keyword>
<dbReference type="STRING" id="1257118.L8GVE8"/>
<dbReference type="OrthoDB" id="42561at2759"/>
<evidence type="ECO:0000313" key="6">
    <source>
        <dbReference type="EMBL" id="ELR16051.1"/>
    </source>
</evidence>
<dbReference type="GeneID" id="14916683"/>
<evidence type="ECO:0000256" key="4">
    <source>
        <dbReference type="ARBA" id="ARBA00023186"/>
    </source>
</evidence>
<name>L8GVE8_ACACF</name>
<evidence type="ECO:0000256" key="3">
    <source>
        <dbReference type="ARBA" id="ARBA00023128"/>
    </source>
</evidence>
<sequence length="221" mass="24931">AGPLAGWSWEQRQEPRPPLLREGAFGGPQARERMLYSFGAGADPAAWEAVTDADFGGRSRAKLEPTEQGTWVFSGALDLSTEGTEMKQAGYAGLQPRQRKTIKSLDGFDALEVRAKTDGRVYIANIKTDSMVKHHLFQAFFTTRKDEWTNVVLPFDRFTLTFQGQVEGESLPIDPRQFQAVSFLMAERKDGEFRMELEWVKAINTRLRKGARYTGLVHDQD</sequence>
<dbReference type="EMBL" id="KB008010">
    <property type="protein sequence ID" value="ELR16051.1"/>
    <property type="molecule type" value="Genomic_DNA"/>
</dbReference>
<dbReference type="AlphaFoldDB" id="L8GVE8"/>